<dbReference type="EMBL" id="CASHTH010003502">
    <property type="protein sequence ID" value="CAI8045720.1"/>
    <property type="molecule type" value="Genomic_DNA"/>
</dbReference>
<evidence type="ECO:0000256" key="1">
    <source>
        <dbReference type="SAM" id="MobiDB-lite"/>
    </source>
</evidence>
<name>A0AA35TCE1_GEOBA</name>
<dbReference type="PANTHER" id="PTHR11895:SF176">
    <property type="entry name" value="AMIDASE AMID-RELATED"/>
    <property type="match status" value="1"/>
</dbReference>
<dbReference type="Gene3D" id="3.90.1300.10">
    <property type="entry name" value="Amidase signature (AS) domain"/>
    <property type="match status" value="2"/>
</dbReference>
<feature type="domain" description="Amidase" evidence="2">
    <location>
        <begin position="2"/>
        <end position="354"/>
    </location>
</feature>
<evidence type="ECO:0000313" key="3">
    <source>
        <dbReference type="EMBL" id="CAI8045720.1"/>
    </source>
</evidence>
<reference evidence="3" key="1">
    <citation type="submission" date="2023-03" db="EMBL/GenBank/DDBJ databases">
        <authorList>
            <person name="Steffen K."/>
            <person name="Cardenas P."/>
        </authorList>
    </citation>
    <scope>NUCLEOTIDE SEQUENCE</scope>
</reference>
<dbReference type="InterPro" id="IPR023631">
    <property type="entry name" value="Amidase_dom"/>
</dbReference>
<feature type="domain" description="Amidase" evidence="2">
    <location>
        <begin position="384"/>
        <end position="789"/>
    </location>
</feature>
<evidence type="ECO:0000259" key="2">
    <source>
        <dbReference type="Pfam" id="PF01425"/>
    </source>
</evidence>
<dbReference type="InterPro" id="IPR036928">
    <property type="entry name" value="AS_sf"/>
</dbReference>
<sequence length="807" mass="85455">MAENVPDEDSTVMARLREAGTVLLGKLNMSEYASGDAFRHPYGRPRNPWNTGRNPGTSSSGSGAATAAFLCATSLGEDTGGSIRGPAAFCGLVGIRPTFGRVSRHGVFGASWSMDTVGPISRTVTDCAHTLAAIAGHDPKDPQTWDVPVPDYAAELGGGINGLKVGLITERVHTEANDPEVRDAVIAAAAVLAGLGAEVREVSLPLIVNSSEISYGIISSDAAMLNWDIISTERLRELDHNNQVRLLMGSILPAKVYQKSMRLREILRRQILAELEQVDVLVMPASSVPATPIPEAAGLGTKEDVIAGFKGRRGFTAPFNLANLPALSINCGFTTDGLPIGLQIAGKAFDESTIFRAAYAFEQATDWAQAAAAIAGGQLTATALAETCLNRIETLNARLKAWVYVDRDAVLADARAADQAVSDGNPLGPLHGVPVGLKDIYYTANIPTRAGSEVYKDFVPDFDATSLTLLRHAGAVMLGKAVTTEFACLDPSPTVNPWNAAHTPGGSSSGSAVAVASRMCPAALGSQTVGSVLRPAAYNGVVGFKPTFGRVSRYGVVPVSWNLDTVGWLVRTVEDAALLLQVMAGPDLNDPVSSHEPIGDYLSAIVNPPAPRVGMLRRYFYEGADAETRRHLDAVAEQLSQAGAEIEELPMPPSIDTAFDDQRLIMSVEAAAFHEPMYRVQAEDYQPKLRAMLAQGLEVDGVMYSRALENRRQFTVDMEQLAQQCDVLLTPATPSPPQADVTNTGDPAFQGPWTSCGLPAIALPSGIAESGLPLAIQLVASPFAEARLLGAAAWCESVLNMQLSPPL</sequence>
<protein>
    <submittedName>
        <fullName evidence="3">Glutamyl-tRNA(Gln) amidotransferase subunit A</fullName>
    </submittedName>
</protein>
<gene>
    <name evidence="3" type="ORF">GBAR_LOCUS25286</name>
</gene>
<accession>A0AA35TCE1</accession>
<feature type="region of interest" description="Disordered" evidence="1">
    <location>
        <begin position="37"/>
        <end position="61"/>
    </location>
</feature>
<comment type="caution">
    <text evidence="3">The sequence shown here is derived from an EMBL/GenBank/DDBJ whole genome shotgun (WGS) entry which is preliminary data.</text>
</comment>
<dbReference type="Pfam" id="PF01425">
    <property type="entry name" value="Amidase"/>
    <property type="match status" value="2"/>
</dbReference>
<dbReference type="AlphaFoldDB" id="A0AA35TCE1"/>
<dbReference type="InterPro" id="IPR000120">
    <property type="entry name" value="Amidase"/>
</dbReference>
<dbReference type="PANTHER" id="PTHR11895">
    <property type="entry name" value="TRANSAMIDASE"/>
    <property type="match status" value="1"/>
</dbReference>
<organism evidence="3 4">
    <name type="scientific">Geodia barretti</name>
    <name type="common">Barrett's horny sponge</name>
    <dbReference type="NCBI Taxonomy" id="519541"/>
    <lineage>
        <taxon>Eukaryota</taxon>
        <taxon>Metazoa</taxon>
        <taxon>Porifera</taxon>
        <taxon>Demospongiae</taxon>
        <taxon>Heteroscleromorpha</taxon>
        <taxon>Tetractinellida</taxon>
        <taxon>Astrophorina</taxon>
        <taxon>Geodiidae</taxon>
        <taxon>Geodia</taxon>
    </lineage>
</organism>
<keyword evidence="4" id="KW-1185">Reference proteome</keyword>
<evidence type="ECO:0000313" key="4">
    <source>
        <dbReference type="Proteomes" id="UP001174909"/>
    </source>
</evidence>
<dbReference type="SUPFAM" id="SSF75304">
    <property type="entry name" value="Amidase signature (AS) enzymes"/>
    <property type="match status" value="2"/>
</dbReference>
<dbReference type="GO" id="GO:0003824">
    <property type="term" value="F:catalytic activity"/>
    <property type="evidence" value="ECO:0007669"/>
    <property type="project" value="InterPro"/>
</dbReference>
<dbReference type="Proteomes" id="UP001174909">
    <property type="component" value="Unassembled WGS sequence"/>
</dbReference>
<proteinExistence type="predicted"/>